<accession>A0ACB7ZBL7</accession>
<name>A0ACB7ZBL7_9ERIC</name>
<evidence type="ECO:0000313" key="1">
    <source>
        <dbReference type="EMBL" id="KAH7863140.1"/>
    </source>
</evidence>
<dbReference type="Proteomes" id="UP000828048">
    <property type="component" value="Chromosome 12"/>
</dbReference>
<evidence type="ECO:0000313" key="2">
    <source>
        <dbReference type="Proteomes" id="UP000828048"/>
    </source>
</evidence>
<comment type="caution">
    <text evidence="1">The sequence shown here is derived from an EMBL/GenBank/DDBJ whole genome shotgun (WGS) entry which is preliminary data.</text>
</comment>
<sequence length="600" mass="69410">MMKRVWRIKSDAAAAQSELSFLHRTNPTKNPLPNPSPLSSLLAKTLTRRFYFSQTNPCPNSFTGIVGLFEDKWSYYTDYKAREDLCTKVSQLRDELFRNAADVDGIVRVLEGNGEALFRSYSNGSAFVELLKQLRFSPSLALEVFNWRRKQAEFSIPMTPEEYAKGISLAGRMRNVDLALEIFTEAANKRLRTTSTYNALMGAYMFNGYAEKCQSLFQELKRDGNCSPTIVTYNILISVFGRMMLVDHMEATFREVENRNLQPNLSTYNNLIGGYITAWMWDSMEKTYRDMEAGNVKPDFVTHSLILRGYAHSGNLEKMEEIYELVKHHAKQKKFPLIRAMICAYCRSSDRTRVDKIESLLRLIPEKEYRPWLNVLLIRVYAQEDLLERMENSINTAFEHNTYVTTLGVMRCISAIYFRSNAVDRLANFVKRAECAGWRVCRSLYHCKMDMYASQKRIEEMERVLDEMENMNLDRTKRTLCILYKAYSMCGETYKIQQVLGMMCKHGHEIPLDVHLVHCFNSQVHSAVDYLDPRNKAQFENVRTPTVGARLVFLEILGTVSPQSDWENLVILELGFLFKYLHQYARILLEGKVVTIDDGA</sequence>
<gene>
    <name evidence="1" type="ORF">Vadar_013814</name>
</gene>
<organism evidence="1 2">
    <name type="scientific">Vaccinium darrowii</name>
    <dbReference type="NCBI Taxonomy" id="229202"/>
    <lineage>
        <taxon>Eukaryota</taxon>
        <taxon>Viridiplantae</taxon>
        <taxon>Streptophyta</taxon>
        <taxon>Embryophyta</taxon>
        <taxon>Tracheophyta</taxon>
        <taxon>Spermatophyta</taxon>
        <taxon>Magnoliopsida</taxon>
        <taxon>eudicotyledons</taxon>
        <taxon>Gunneridae</taxon>
        <taxon>Pentapetalae</taxon>
        <taxon>asterids</taxon>
        <taxon>Ericales</taxon>
        <taxon>Ericaceae</taxon>
        <taxon>Vaccinioideae</taxon>
        <taxon>Vaccinieae</taxon>
        <taxon>Vaccinium</taxon>
    </lineage>
</organism>
<keyword evidence="2" id="KW-1185">Reference proteome</keyword>
<dbReference type="EMBL" id="CM037162">
    <property type="protein sequence ID" value="KAH7863140.1"/>
    <property type="molecule type" value="Genomic_DNA"/>
</dbReference>
<proteinExistence type="predicted"/>
<reference evidence="1 2" key="1">
    <citation type="journal article" date="2021" name="Hortic Res">
        <title>High-quality reference genome and annotation aids understanding of berry development for evergreen blueberry (Vaccinium darrowii).</title>
        <authorList>
            <person name="Yu J."/>
            <person name="Hulse-Kemp A.M."/>
            <person name="Babiker E."/>
            <person name="Staton M."/>
        </authorList>
    </citation>
    <scope>NUCLEOTIDE SEQUENCE [LARGE SCALE GENOMIC DNA]</scope>
    <source>
        <strain evidence="2">cv. NJ 8807/NJ 8810</strain>
        <tissue evidence="1">Young leaf</tissue>
    </source>
</reference>
<protein>
    <submittedName>
        <fullName evidence="1">Uncharacterized protein</fullName>
    </submittedName>
</protein>